<gene>
    <name evidence="2" type="ORF">OM076_15745</name>
</gene>
<name>A0A9X3MSS2_9ACTN</name>
<feature type="transmembrane region" description="Helical" evidence="1">
    <location>
        <begin position="79"/>
        <end position="98"/>
    </location>
</feature>
<organism evidence="2 3">
    <name type="scientific">Solirubrobacter ginsenosidimutans</name>
    <dbReference type="NCBI Taxonomy" id="490573"/>
    <lineage>
        <taxon>Bacteria</taxon>
        <taxon>Bacillati</taxon>
        <taxon>Actinomycetota</taxon>
        <taxon>Thermoleophilia</taxon>
        <taxon>Solirubrobacterales</taxon>
        <taxon>Solirubrobacteraceae</taxon>
        <taxon>Solirubrobacter</taxon>
    </lineage>
</organism>
<dbReference type="AlphaFoldDB" id="A0A9X3MSS2"/>
<protein>
    <submittedName>
        <fullName evidence="2">Uncharacterized protein</fullName>
    </submittedName>
</protein>
<sequence>MADDDRVIEHPNRRKASSQLARLVVIALLLVSAAIVLIVLVGGWEALEGAKPIQIAFIVIDFVFALFVARWTRGVLPMVAALAIILAIFGAVAAPAWFDRDGPGFTDPALSADILGLLCVLLVPIQLALAVIAMLAFRQKWNVEAERPRDEERHPEPAPA</sequence>
<dbReference type="Proteomes" id="UP001149140">
    <property type="component" value="Unassembled WGS sequence"/>
</dbReference>
<reference evidence="2" key="1">
    <citation type="submission" date="2022-10" db="EMBL/GenBank/DDBJ databases">
        <title>The WGS of Solirubrobacter ginsenosidimutans DSM 21036.</title>
        <authorList>
            <person name="Jiang Z."/>
        </authorList>
    </citation>
    <scope>NUCLEOTIDE SEQUENCE</scope>
    <source>
        <strain evidence="2">DSM 21036</strain>
    </source>
</reference>
<proteinExistence type="predicted"/>
<accession>A0A9X3MSS2</accession>
<feature type="transmembrane region" description="Helical" evidence="1">
    <location>
        <begin position="114"/>
        <end position="137"/>
    </location>
</feature>
<evidence type="ECO:0000256" key="1">
    <source>
        <dbReference type="SAM" id="Phobius"/>
    </source>
</evidence>
<keyword evidence="1" id="KW-0812">Transmembrane</keyword>
<comment type="caution">
    <text evidence="2">The sequence shown here is derived from an EMBL/GenBank/DDBJ whole genome shotgun (WGS) entry which is preliminary data.</text>
</comment>
<feature type="transmembrane region" description="Helical" evidence="1">
    <location>
        <begin position="53"/>
        <end position="72"/>
    </location>
</feature>
<keyword evidence="1" id="KW-0472">Membrane</keyword>
<dbReference type="EMBL" id="JAPDOD010000014">
    <property type="protein sequence ID" value="MDA0161727.1"/>
    <property type="molecule type" value="Genomic_DNA"/>
</dbReference>
<keyword evidence="1" id="KW-1133">Transmembrane helix</keyword>
<feature type="transmembrane region" description="Helical" evidence="1">
    <location>
        <begin position="20"/>
        <end position="41"/>
    </location>
</feature>
<evidence type="ECO:0000313" key="3">
    <source>
        <dbReference type="Proteomes" id="UP001149140"/>
    </source>
</evidence>
<evidence type="ECO:0000313" key="2">
    <source>
        <dbReference type="EMBL" id="MDA0161727.1"/>
    </source>
</evidence>
<keyword evidence="3" id="KW-1185">Reference proteome</keyword>
<dbReference type="RefSeq" id="WP_270040943.1">
    <property type="nucleotide sequence ID" value="NZ_JAPDOD010000014.1"/>
</dbReference>